<dbReference type="Proteomes" id="UP000000305">
    <property type="component" value="Unassembled WGS sequence"/>
</dbReference>
<protein>
    <submittedName>
        <fullName evidence="1">Uncharacterized protein</fullName>
    </submittedName>
</protein>
<name>E9HK13_DAPPU</name>
<dbReference type="HOGENOM" id="CLU_2529704_0_0_1"/>
<proteinExistence type="predicted"/>
<dbReference type="EMBL" id="GL732666">
    <property type="protein sequence ID" value="EFX67910.1"/>
    <property type="molecule type" value="Genomic_DNA"/>
</dbReference>
<evidence type="ECO:0000313" key="2">
    <source>
        <dbReference type="Proteomes" id="UP000000305"/>
    </source>
</evidence>
<sequence length="84" mass="9718">MEWPLLWPEDSDKKLAAHTMELLEYVDRPVALKACPCPLAAIHMHQGMDLFETKHSTHPFIQPIEVLAYGFNTYGFLKEKNHLL</sequence>
<accession>E9HK13</accession>
<evidence type="ECO:0000313" key="1">
    <source>
        <dbReference type="EMBL" id="EFX67910.1"/>
    </source>
</evidence>
<organism evidence="1 2">
    <name type="scientific">Daphnia pulex</name>
    <name type="common">Water flea</name>
    <dbReference type="NCBI Taxonomy" id="6669"/>
    <lineage>
        <taxon>Eukaryota</taxon>
        <taxon>Metazoa</taxon>
        <taxon>Ecdysozoa</taxon>
        <taxon>Arthropoda</taxon>
        <taxon>Crustacea</taxon>
        <taxon>Branchiopoda</taxon>
        <taxon>Diplostraca</taxon>
        <taxon>Cladocera</taxon>
        <taxon>Anomopoda</taxon>
        <taxon>Daphniidae</taxon>
        <taxon>Daphnia</taxon>
    </lineage>
</organism>
<dbReference type="KEGG" id="dpx:DAPPUDRAFT_260885"/>
<dbReference type="AlphaFoldDB" id="E9HK13"/>
<dbReference type="InParanoid" id="E9HK13"/>
<keyword evidence="2" id="KW-1185">Reference proteome</keyword>
<gene>
    <name evidence="1" type="ORF">DAPPUDRAFT_260885</name>
</gene>
<reference evidence="1 2" key="1">
    <citation type="journal article" date="2011" name="Science">
        <title>The ecoresponsive genome of Daphnia pulex.</title>
        <authorList>
            <person name="Colbourne J.K."/>
            <person name="Pfrender M.E."/>
            <person name="Gilbert D."/>
            <person name="Thomas W.K."/>
            <person name="Tucker A."/>
            <person name="Oakley T.H."/>
            <person name="Tokishita S."/>
            <person name="Aerts A."/>
            <person name="Arnold G.J."/>
            <person name="Basu M.K."/>
            <person name="Bauer D.J."/>
            <person name="Caceres C.E."/>
            <person name="Carmel L."/>
            <person name="Casola C."/>
            <person name="Choi J.H."/>
            <person name="Detter J.C."/>
            <person name="Dong Q."/>
            <person name="Dusheyko S."/>
            <person name="Eads B.D."/>
            <person name="Frohlich T."/>
            <person name="Geiler-Samerotte K.A."/>
            <person name="Gerlach D."/>
            <person name="Hatcher P."/>
            <person name="Jogdeo S."/>
            <person name="Krijgsveld J."/>
            <person name="Kriventseva E.V."/>
            <person name="Kultz D."/>
            <person name="Laforsch C."/>
            <person name="Lindquist E."/>
            <person name="Lopez J."/>
            <person name="Manak J.R."/>
            <person name="Muller J."/>
            <person name="Pangilinan J."/>
            <person name="Patwardhan R.P."/>
            <person name="Pitluck S."/>
            <person name="Pritham E.J."/>
            <person name="Rechtsteiner A."/>
            <person name="Rho M."/>
            <person name="Rogozin I.B."/>
            <person name="Sakarya O."/>
            <person name="Salamov A."/>
            <person name="Schaack S."/>
            <person name="Shapiro H."/>
            <person name="Shiga Y."/>
            <person name="Skalitzky C."/>
            <person name="Smith Z."/>
            <person name="Souvorov A."/>
            <person name="Sung W."/>
            <person name="Tang Z."/>
            <person name="Tsuchiya D."/>
            <person name="Tu H."/>
            <person name="Vos H."/>
            <person name="Wang M."/>
            <person name="Wolf Y.I."/>
            <person name="Yamagata H."/>
            <person name="Yamada T."/>
            <person name="Ye Y."/>
            <person name="Shaw J.R."/>
            <person name="Andrews J."/>
            <person name="Crease T.J."/>
            <person name="Tang H."/>
            <person name="Lucas S.M."/>
            <person name="Robertson H.M."/>
            <person name="Bork P."/>
            <person name="Koonin E.V."/>
            <person name="Zdobnov E.M."/>
            <person name="Grigoriev I.V."/>
            <person name="Lynch M."/>
            <person name="Boore J.L."/>
        </authorList>
    </citation>
    <scope>NUCLEOTIDE SEQUENCE [LARGE SCALE GENOMIC DNA]</scope>
</reference>